<evidence type="ECO:0000256" key="7">
    <source>
        <dbReference type="ARBA" id="ARBA00035181"/>
    </source>
</evidence>
<comment type="similarity">
    <text evidence="2">Belongs to the mitochondrion-specific ribosomal protein mL52 family.</text>
</comment>
<dbReference type="AlphaFoldDB" id="A0A9N9WZQ9"/>
<protein>
    <recommendedName>
        <fullName evidence="7">Large ribosomal subunit protein mL52</fullName>
    </recommendedName>
    <alternativeName>
        <fullName evidence="8">39S ribosomal protein L52, mitochondrial</fullName>
    </alternativeName>
</protein>
<dbReference type="OrthoDB" id="10249237at2759"/>
<dbReference type="InterPro" id="IPR034596">
    <property type="entry name" value="Ribosomal_mL52"/>
</dbReference>
<keyword evidence="5" id="KW-0496">Mitochondrion</keyword>
<sequence>MLKILQKVHSPSIKNGINFFHSSQIQFIDQAWRKKMRLPVNPNTESPLTYLPDFSYMDGRPTPLGRNQKKRIEYQRELTTKIVQGVQEINFAADRYDKMKNGMEQAREKIIKNKLKPKGFRLLEKKK</sequence>
<evidence type="ECO:0000256" key="8">
    <source>
        <dbReference type="ARBA" id="ARBA00035425"/>
    </source>
</evidence>
<evidence type="ECO:0000256" key="2">
    <source>
        <dbReference type="ARBA" id="ARBA00007232"/>
    </source>
</evidence>
<evidence type="ECO:0000256" key="3">
    <source>
        <dbReference type="ARBA" id="ARBA00022946"/>
    </source>
</evidence>
<evidence type="ECO:0000256" key="1">
    <source>
        <dbReference type="ARBA" id="ARBA00004173"/>
    </source>
</evidence>
<dbReference type="PANTHER" id="PTHR34090:SF1">
    <property type="entry name" value="LARGE RIBOSOMAL SUBUNIT PROTEIN ML52"/>
    <property type="match status" value="1"/>
</dbReference>
<dbReference type="GO" id="GO:0003735">
    <property type="term" value="F:structural constituent of ribosome"/>
    <property type="evidence" value="ECO:0007669"/>
    <property type="project" value="InterPro"/>
</dbReference>
<dbReference type="GO" id="GO:0005762">
    <property type="term" value="C:mitochondrial large ribosomal subunit"/>
    <property type="evidence" value="ECO:0007669"/>
    <property type="project" value="InterPro"/>
</dbReference>
<reference evidence="9" key="2">
    <citation type="submission" date="2022-10" db="EMBL/GenBank/DDBJ databases">
        <authorList>
            <consortium name="ENA_rothamsted_submissions"/>
            <consortium name="culmorum"/>
            <person name="King R."/>
        </authorList>
    </citation>
    <scope>NUCLEOTIDE SEQUENCE</scope>
</reference>
<dbReference type="PANTHER" id="PTHR34090">
    <property type="entry name" value="39S RIBOSOMAL PROTEIN L52, MITOCHONDRIAL"/>
    <property type="match status" value="1"/>
</dbReference>
<organism evidence="9 10">
    <name type="scientific">Chironomus riparius</name>
    <dbReference type="NCBI Taxonomy" id="315576"/>
    <lineage>
        <taxon>Eukaryota</taxon>
        <taxon>Metazoa</taxon>
        <taxon>Ecdysozoa</taxon>
        <taxon>Arthropoda</taxon>
        <taxon>Hexapoda</taxon>
        <taxon>Insecta</taxon>
        <taxon>Pterygota</taxon>
        <taxon>Neoptera</taxon>
        <taxon>Endopterygota</taxon>
        <taxon>Diptera</taxon>
        <taxon>Nematocera</taxon>
        <taxon>Chironomoidea</taxon>
        <taxon>Chironomidae</taxon>
        <taxon>Chironominae</taxon>
        <taxon>Chironomus</taxon>
    </lineage>
</organism>
<evidence type="ECO:0000256" key="6">
    <source>
        <dbReference type="ARBA" id="ARBA00023274"/>
    </source>
</evidence>
<evidence type="ECO:0000313" key="10">
    <source>
        <dbReference type="Proteomes" id="UP001153620"/>
    </source>
</evidence>
<keyword evidence="6" id="KW-0687">Ribonucleoprotein</keyword>
<keyword evidence="4" id="KW-0689">Ribosomal protein</keyword>
<comment type="subcellular location">
    <subcellularLocation>
        <location evidence="1">Mitochondrion</location>
    </subcellularLocation>
</comment>
<evidence type="ECO:0000256" key="4">
    <source>
        <dbReference type="ARBA" id="ARBA00022980"/>
    </source>
</evidence>
<dbReference type="GO" id="GO:0032543">
    <property type="term" value="P:mitochondrial translation"/>
    <property type="evidence" value="ECO:0007669"/>
    <property type="project" value="InterPro"/>
</dbReference>
<dbReference type="EMBL" id="OU895880">
    <property type="protein sequence ID" value="CAG9812166.1"/>
    <property type="molecule type" value="Genomic_DNA"/>
</dbReference>
<evidence type="ECO:0000313" key="9">
    <source>
        <dbReference type="EMBL" id="CAG9812166.1"/>
    </source>
</evidence>
<accession>A0A9N9WZQ9</accession>
<proteinExistence type="inferred from homology"/>
<keyword evidence="10" id="KW-1185">Reference proteome</keyword>
<gene>
    <name evidence="9" type="ORF">CHIRRI_LOCUS14971</name>
</gene>
<dbReference type="Pfam" id="PF18699">
    <property type="entry name" value="MRPL52"/>
    <property type="match status" value="1"/>
</dbReference>
<evidence type="ECO:0000256" key="5">
    <source>
        <dbReference type="ARBA" id="ARBA00023128"/>
    </source>
</evidence>
<keyword evidence="3" id="KW-0809">Transit peptide</keyword>
<reference evidence="9" key="1">
    <citation type="submission" date="2022-01" db="EMBL/GenBank/DDBJ databases">
        <authorList>
            <person name="King R."/>
        </authorList>
    </citation>
    <scope>NUCLEOTIDE SEQUENCE</scope>
</reference>
<dbReference type="Proteomes" id="UP001153620">
    <property type="component" value="Chromosome 4"/>
</dbReference>
<name>A0A9N9WZQ9_9DIPT</name>